<dbReference type="GO" id="GO:0019441">
    <property type="term" value="P:L-tryptophan catabolic process to kynurenine"/>
    <property type="evidence" value="ECO:0007669"/>
    <property type="project" value="InterPro"/>
</dbReference>
<dbReference type="InterPro" id="IPR007325">
    <property type="entry name" value="KFase/CYL"/>
</dbReference>
<gene>
    <name evidence="1" type="ORF">OEIGOIKO_08005</name>
</gene>
<organism evidence="1 2">
    <name type="scientific">Streptomyces chrestomyceticus JCM 4735</name>
    <dbReference type="NCBI Taxonomy" id="1306181"/>
    <lineage>
        <taxon>Bacteria</taxon>
        <taxon>Bacillati</taxon>
        <taxon>Actinomycetota</taxon>
        <taxon>Actinomycetes</taxon>
        <taxon>Kitasatosporales</taxon>
        <taxon>Streptomycetaceae</taxon>
        <taxon>Streptomyces</taxon>
    </lineage>
</organism>
<proteinExistence type="predicted"/>
<sequence>MMGPMTFLRVLDLTHAFGPGQPRDPEFDDEQRHQEMTIAHDGFDAFYHRIAGSWGTHVDAPAEMVAGGRTIDALPAEELVLPLVVLDISQAVAADSDRCLGRDDVREWEQRHGPVPAGCFAALRTDWSRRWPDIDAMRNLDADGISHTPGWTLDALRHLLVERSVTAIGHETIDADPGMWTTAAGPDNASSPESARRRYACEAYVLDHARYQVELLTNLHTLPPTGAHIVVGVGKARHGTAFPARVLALLP</sequence>
<dbReference type="GO" id="GO:0004061">
    <property type="term" value="F:arylformamidase activity"/>
    <property type="evidence" value="ECO:0007669"/>
    <property type="project" value="InterPro"/>
</dbReference>
<name>A0A7U9Q1Z2_9ACTN</name>
<evidence type="ECO:0000313" key="1">
    <source>
        <dbReference type="EMBL" id="GCD40148.1"/>
    </source>
</evidence>
<protein>
    <submittedName>
        <fullName evidence="1">Cyclase</fullName>
    </submittedName>
</protein>
<dbReference type="SUPFAM" id="SSF102198">
    <property type="entry name" value="Putative cyclase"/>
    <property type="match status" value="1"/>
</dbReference>
<dbReference type="PANTHER" id="PTHR43564">
    <property type="entry name" value="KYNURENINE FORMAMIDASE-LIKE PROTEIN"/>
    <property type="match status" value="1"/>
</dbReference>
<dbReference type="Proteomes" id="UP000287830">
    <property type="component" value="Unassembled WGS sequence"/>
</dbReference>
<dbReference type="EMBL" id="BHZC01000001">
    <property type="protein sequence ID" value="GCD40148.1"/>
    <property type="molecule type" value="Genomic_DNA"/>
</dbReference>
<dbReference type="PANTHER" id="PTHR43564:SF2">
    <property type="entry name" value="BLR6059 PROTEIN"/>
    <property type="match status" value="1"/>
</dbReference>
<dbReference type="InterPro" id="IPR037175">
    <property type="entry name" value="KFase_sf"/>
</dbReference>
<accession>A0A7U9Q1Z2</accession>
<dbReference type="AlphaFoldDB" id="A0A7U9Q1Z2"/>
<dbReference type="Gene3D" id="3.50.30.50">
    <property type="entry name" value="Putative cyclase"/>
    <property type="match status" value="1"/>
</dbReference>
<evidence type="ECO:0000313" key="2">
    <source>
        <dbReference type="Proteomes" id="UP000287830"/>
    </source>
</evidence>
<comment type="caution">
    <text evidence="1">The sequence shown here is derived from an EMBL/GenBank/DDBJ whole genome shotgun (WGS) entry which is preliminary data.</text>
</comment>
<reference evidence="1 2" key="1">
    <citation type="submission" date="2018-11" db="EMBL/GenBank/DDBJ databases">
        <title>Whole genome sequence of Streptomyces chrestomyceticus NBRC 13444(T).</title>
        <authorList>
            <person name="Komaki H."/>
            <person name="Tamura T."/>
        </authorList>
    </citation>
    <scope>NUCLEOTIDE SEQUENCE [LARGE SCALE GENOMIC DNA]</scope>
    <source>
        <strain evidence="1 2">NBRC 13444</strain>
    </source>
</reference>
<dbReference type="Pfam" id="PF04199">
    <property type="entry name" value="Cyclase"/>
    <property type="match status" value="1"/>
</dbReference>